<feature type="compositionally biased region" description="Low complexity" evidence="1">
    <location>
        <begin position="560"/>
        <end position="570"/>
    </location>
</feature>
<reference evidence="2" key="1">
    <citation type="journal article" date="2020" name="Stud. Mycol.">
        <title>101 Dothideomycetes genomes: a test case for predicting lifestyles and emergence of pathogens.</title>
        <authorList>
            <person name="Haridas S."/>
            <person name="Albert R."/>
            <person name="Binder M."/>
            <person name="Bloem J."/>
            <person name="Labutti K."/>
            <person name="Salamov A."/>
            <person name="Andreopoulos B."/>
            <person name="Baker S."/>
            <person name="Barry K."/>
            <person name="Bills G."/>
            <person name="Bluhm B."/>
            <person name="Cannon C."/>
            <person name="Castanera R."/>
            <person name="Culley D."/>
            <person name="Daum C."/>
            <person name="Ezra D."/>
            <person name="Gonzalez J."/>
            <person name="Henrissat B."/>
            <person name="Kuo A."/>
            <person name="Liang C."/>
            <person name="Lipzen A."/>
            <person name="Lutzoni F."/>
            <person name="Magnuson J."/>
            <person name="Mondo S."/>
            <person name="Nolan M."/>
            <person name="Ohm R."/>
            <person name="Pangilinan J."/>
            <person name="Park H.-J."/>
            <person name="Ramirez L."/>
            <person name="Alfaro M."/>
            <person name="Sun H."/>
            <person name="Tritt A."/>
            <person name="Yoshinaga Y."/>
            <person name="Zwiers L.-H."/>
            <person name="Turgeon B."/>
            <person name="Goodwin S."/>
            <person name="Spatafora J."/>
            <person name="Crous P."/>
            <person name="Grigoriev I."/>
        </authorList>
    </citation>
    <scope>NUCLEOTIDE SEQUENCE</scope>
    <source>
        <strain evidence="2">Tuck. ex Michener</strain>
    </source>
</reference>
<sequence length="1091" mass="117641">MSRRSDGFDLASPKTQRSMSMSSDRPSLSGTSTMPTGIHPAPAYVAASAASQMVSDHHLGEDEEVSGIDEGALFSEGALASLNSFLDHLLYSFLASAKSTSLAALRPAVTDVLKTRLARDAVASADEDLADLLSGTEDEEELSYIQNGADANAKWDLETVWRRTRLRVMVYIRLGEMEDEDEERYLEEDEYFSTDDRRFSRSSGLVSWAAAIFLTSVIEYMAEQTIICAGKAAYAKALKRKASDARHSIEMDQVPTRIIVEDSDMEKVALDSTLSRLWRTWRRRLKSPSSSASTPAPSRIGTRAGSVTSPKRRGGSIDDTDGGFSEPDDFRTPSSLLEGEVPNVAGVRTEAPENIPLPMGDRDIDEIEMPGLANTFEDEPVEEEDEEPPRRASFITLMRSKDDSVAVQDDDLDERPILKRIRSRSLPIPGAFSNDSSRDQLFEKISPAGAEASSSESKQRGDDRHIQDADQNKRKSILATGASMAAAAGAAAYATVMGTRKNDEPSTPVSPGGDDERSFQARETHAREIDDVLDAQVLDSRRVSVIRPTDAPEIIRHESASSYSTSKSFSPVQKSQEAALESEKEMSEETKDVSPLQKEKEKENAQQGVIGVASSSVRPISPPSPTEDKQSRIPPQQRGSPDADDDARKLERITKVSAPTAAVAAVADAGAAAVAARKHAGSVHKATTQPWDEPSAEQFLAAESLQGPSRHGSPLQPIKTAKNSGSQAAVNKDISTPTPAKEKLRKPVPTDTRTITSVRQSDQAPSSESATSSTSDIKPEPLAIRTTDKSPSASPAEWSARASPATRRPTRGSKSSIDSLGDQHAQVTPISGSSARRRDFDSLIRGEETMKYTLTPQGMRDFENPNKGPAVKEAERPRASPKTSKPVQEQSRSADPGPAVQQTPDPNFPARSSSVTNKTPQSRNSEVGQPAGRSKSISRPPQRNFSGTKQGLVAREPQVQTVSTKDLADFFQTTAPDKEPEPILPISLNRSQPQPSAAVRQQSDAPRSSGSKNDRRNSFNKSPSRTSVANSNSGAPPVPVVSPKRTNLQARDAVAPSSGNSDLIDFIRQGPPSGPNGKNLSSGNSGKRLIL</sequence>
<feature type="compositionally biased region" description="Basic and acidic residues" evidence="1">
    <location>
        <begin position="457"/>
        <end position="473"/>
    </location>
</feature>
<feature type="compositionally biased region" description="Low complexity" evidence="1">
    <location>
        <begin position="761"/>
        <end position="776"/>
    </location>
</feature>
<feature type="compositionally biased region" description="Low complexity" evidence="1">
    <location>
        <begin position="17"/>
        <end position="29"/>
    </location>
</feature>
<gene>
    <name evidence="2" type="ORF">EV356DRAFT_339112</name>
</gene>
<feature type="compositionally biased region" description="Polar residues" evidence="1">
    <location>
        <begin position="1019"/>
        <end position="1034"/>
    </location>
</feature>
<name>A0A6A6HKX8_VIRVR</name>
<evidence type="ECO:0000313" key="2">
    <source>
        <dbReference type="EMBL" id="KAF2238173.1"/>
    </source>
</evidence>
<feature type="region of interest" description="Disordered" evidence="1">
    <location>
        <begin position="376"/>
        <end position="397"/>
    </location>
</feature>
<feature type="region of interest" description="Disordered" evidence="1">
    <location>
        <begin position="675"/>
        <end position="1091"/>
    </location>
</feature>
<feature type="compositionally biased region" description="Basic and acidic residues" evidence="1">
    <location>
        <begin position="581"/>
        <end position="604"/>
    </location>
</feature>
<feature type="compositionally biased region" description="Polar residues" evidence="1">
    <location>
        <begin position="721"/>
        <end position="738"/>
    </location>
</feature>
<feature type="compositionally biased region" description="Polar residues" evidence="1">
    <location>
        <begin position="751"/>
        <end position="760"/>
    </location>
</feature>
<feature type="compositionally biased region" description="Basic and acidic residues" evidence="1">
    <location>
        <begin position="836"/>
        <end position="850"/>
    </location>
</feature>
<accession>A0A6A6HKX8</accession>
<proteinExistence type="predicted"/>
<feature type="region of interest" description="Disordered" evidence="1">
    <location>
        <begin position="286"/>
        <end position="363"/>
    </location>
</feature>
<evidence type="ECO:0000313" key="3">
    <source>
        <dbReference type="Proteomes" id="UP000800092"/>
    </source>
</evidence>
<feature type="compositionally biased region" description="Acidic residues" evidence="1">
    <location>
        <begin position="376"/>
        <end position="387"/>
    </location>
</feature>
<evidence type="ECO:0000256" key="1">
    <source>
        <dbReference type="SAM" id="MobiDB-lite"/>
    </source>
</evidence>
<dbReference type="OrthoDB" id="5382203at2759"/>
<dbReference type="EMBL" id="ML991777">
    <property type="protein sequence ID" value="KAF2238173.1"/>
    <property type="molecule type" value="Genomic_DNA"/>
</dbReference>
<feature type="region of interest" description="Disordered" evidence="1">
    <location>
        <begin position="1"/>
        <end position="35"/>
    </location>
</feature>
<feature type="region of interest" description="Disordered" evidence="1">
    <location>
        <begin position="498"/>
        <end position="527"/>
    </location>
</feature>
<feature type="region of interest" description="Disordered" evidence="1">
    <location>
        <begin position="541"/>
        <end position="659"/>
    </location>
</feature>
<dbReference type="AlphaFoldDB" id="A0A6A6HKX8"/>
<feature type="compositionally biased region" description="Polar residues" evidence="1">
    <location>
        <begin position="988"/>
        <end position="1011"/>
    </location>
</feature>
<organism evidence="2 3">
    <name type="scientific">Viridothelium virens</name>
    <name type="common">Speckled blister lichen</name>
    <name type="synonym">Trypethelium virens</name>
    <dbReference type="NCBI Taxonomy" id="1048519"/>
    <lineage>
        <taxon>Eukaryota</taxon>
        <taxon>Fungi</taxon>
        <taxon>Dikarya</taxon>
        <taxon>Ascomycota</taxon>
        <taxon>Pezizomycotina</taxon>
        <taxon>Dothideomycetes</taxon>
        <taxon>Dothideomycetes incertae sedis</taxon>
        <taxon>Trypetheliales</taxon>
        <taxon>Trypetheliaceae</taxon>
        <taxon>Viridothelium</taxon>
    </lineage>
</organism>
<feature type="compositionally biased region" description="Polar residues" evidence="1">
    <location>
        <begin position="881"/>
        <end position="893"/>
    </location>
</feature>
<keyword evidence="3" id="KW-1185">Reference proteome</keyword>
<feature type="compositionally biased region" description="Polar residues" evidence="1">
    <location>
        <begin position="825"/>
        <end position="834"/>
    </location>
</feature>
<feature type="compositionally biased region" description="Low complexity" evidence="1">
    <location>
        <begin position="287"/>
        <end position="298"/>
    </location>
</feature>
<feature type="compositionally biased region" description="Polar residues" evidence="1">
    <location>
        <begin position="1076"/>
        <end position="1085"/>
    </location>
</feature>
<feature type="compositionally biased region" description="Basic and acidic residues" evidence="1">
    <location>
        <begin position="860"/>
        <end position="878"/>
    </location>
</feature>
<feature type="compositionally biased region" description="Basic and acidic residues" evidence="1">
    <location>
        <begin position="514"/>
        <end position="527"/>
    </location>
</feature>
<protein>
    <submittedName>
        <fullName evidence="2">Uncharacterized protein</fullName>
    </submittedName>
</protein>
<feature type="compositionally biased region" description="Polar residues" evidence="1">
    <location>
        <begin position="935"/>
        <end position="949"/>
    </location>
</feature>
<dbReference type="Proteomes" id="UP000800092">
    <property type="component" value="Unassembled WGS sequence"/>
</dbReference>
<feature type="compositionally biased region" description="Polar residues" evidence="1">
    <location>
        <begin position="900"/>
        <end position="927"/>
    </location>
</feature>
<feature type="region of interest" description="Disordered" evidence="1">
    <location>
        <begin position="422"/>
        <end position="477"/>
    </location>
</feature>